<evidence type="ECO:0000313" key="3">
    <source>
        <dbReference type="Proteomes" id="UP000290657"/>
    </source>
</evidence>
<reference evidence="2 3" key="1">
    <citation type="submission" date="2017-10" db="EMBL/GenBank/DDBJ databases">
        <title>Genomics of the genus Arcobacter.</title>
        <authorList>
            <person name="Perez-Cataluna A."/>
            <person name="Figueras M.J."/>
        </authorList>
    </citation>
    <scope>NUCLEOTIDE SEQUENCE [LARGE SCALE GENOMIC DNA]</scope>
    <source>
        <strain evidence="2 3">CECT 8987</strain>
    </source>
</reference>
<dbReference type="RefSeq" id="WP_128996832.1">
    <property type="nucleotide sequence ID" value="NZ_PDKN01000008.1"/>
</dbReference>
<sequence length="343" mass="40468">MKSIIALENLIKEAQERVDVQRRQLNDHESGERRLTRLAKTATETNLEETSERLVKYKALLEEFLAQDQEELAEKERIEAAIERKKYFDHQNIRLQNNIEINSDQKIEASLILDELPEEICIEDDILIDIAIQSLDLNISSHIDLYKKHQDIKQEFTSLTQKNKQANLKDIGLLNVKIPILILQFSTLIESILETIKTENKPEFAGLPKYEDWWIQELWSSHQAYFALYKWKYIISNLCITNRQKRAWSKVFDTWVFIKKMLNDKGAVAFEIHQAFDTLISKYVSLEEELETVNLISMEKIIKKITQNEDFTTVRRSHDVITPYLEFKRNRLNPKKEDEEALT</sequence>
<dbReference type="OrthoDB" id="5348670at2"/>
<evidence type="ECO:0000256" key="1">
    <source>
        <dbReference type="SAM" id="Coils"/>
    </source>
</evidence>
<dbReference type="AlphaFoldDB" id="A0A4Q0XMT1"/>
<protein>
    <submittedName>
        <fullName evidence="2">Uncharacterized protein</fullName>
    </submittedName>
</protein>
<accession>A0A4Q0XMT1</accession>
<dbReference type="EMBL" id="PDKN01000008">
    <property type="protein sequence ID" value="RXJ55286.1"/>
    <property type="molecule type" value="Genomic_DNA"/>
</dbReference>
<proteinExistence type="predicted"/>
<name>A0A4Q0XMT1_9BACT</name>
<evidence type="ECO:0000313" key="2">
    <source>
        <dbReference type="EMBL" id="RXJ55286.1"/>
    </source>
</evidence>
<feature type="coiled-coil region" evidence="1">
    <location>
        <begin position="4"/>
        <end position="85"/>
    </location>
</feature>
<keyword evidence="3" id="KW-1185">Reference proteome</keyword>
<gene>
    <name evidence="2" type="ORF">CRV04_10635</name>
</gene>
<keyword evidence="1" id="KW-0175">Coiled coil</keyword>
<comment type="caution">
    <text evidence="2">The sequence shown here is derived from an EMBL/GenBank/DDBJ whole genome shotgun (WGS) entry which is preliminary data.</text>
</comment>
<dbReference type="Proteomes" id="UP000290657">
    <property type="component" value="Unassembled WGS sequence"/>
</dbReference>
<organism evidence="2 3">
    <name type="scientific">Candidatus Marinarcus aquaticus</name>
    <dbReference type="NCBI Taxonomy" id="2044504"/>
    <lineage>
        <taxon>Bacteria</taxon>
        <taxon>Pseudomonadati</taxon>
        <taxon>Campylobacterota</taxon>
        <taxon>Epsilonproteobacteria</taxon>
        <taxon>Campylobacterales</taxon>
        <taxon>Arcobacteraceae</taxon>
        <taxon>Candidatus Marinarcus</taxon>
    </lineage>
</organism>